<evidence type="ECO:0000256" key="5">
    <source>
        <dbReference type="ARBA" id="ARBA00023136"/>
    </source>
</evidence>
<dbReference type="HOGENOM" id="CLU_028799_3_0_7"/>
<dbReference type="PANTHER" id="PTHR33529:SF6">
    <property type="entry name" value="YJGP_YJGQ FAMILY PERMEASE"/>
    <property type="match status" value="1"/>
</dbReference>
<dbReference type="NCBIfam" id="TIGR04407">
    <property type="entry name" value="LptF_YjgP"/>
    <property type="match status" value="1"/>
</dbReference>
<dbReference type="AlphaFoldDB" id="K0NED8"/>
<feature type="transmembrane region" description="Helical" evidence="6">
    <location>
        <begin position="63"/>
        <end position="81"/>
    </location>
</feature>
<dbReference type="InterPro" id="IPR030922">
    <property type="entry name" value="LptF"/>
</dbReference>
<reference evidence="7 8" key="1">
    <citation type="journal article" date="2013" name="Environ. Microbiol.">
        <title>Complete genome, catabolic sub-proteomes and key-metabolites of Desulfobacula toluolica Tol2, a marine, aromatic compound-degrading, sulfate-reducing bacterium.</title>
        <authorList>
            <person name="Wohlbrand L."/>
            <person name="Jacob J.H."/>
            <person name="Kube M."/>
            <person name="Mussmann M."/>
            <person name="Jarling R."/>
            <person name="Beck A."/>
            <person name="Amann R."/>
            <person name="Wilkes H."/>
            <person name="Reinhardt R."/>
            <person name="Rabus R."/>
        </authorList>
    </citation>
    <scope>NUCLEOTIDE SEQUENCE [LARGE SCALE GENOMIC DNA]</scope>
    <source>
        <strain evidence="8">DSM 7467 / Tol2</strain>
    </source>
</reference>
<gene>
    <name evidence="7" type="ordered locus">TOL2_C12430</name>
</gene>
<dbReference type="GO" id="GO:0043190">
    <property type="term" value="C:ATP-binding cassette (ABC) transporter complex"/>
    <property type="evidence" value="ECO:0007669"/>
    <property type="project" value="InterPro"/>
</dbReference>
<comment type="subcellular location">
    <subcellularLocation>
        <location evidence="1">Cell membrane</location>
        <topology evidence="1">Multi-pass membrane protein</topology>
    </subcellularLocation>
</comment>
<evidence type="ECO:0000256" key="1">
    <source>
        <dbReference type="ARBA" id="ARBA00004651"/>
    </source>
</evidence>
<dbReference type="OrthoDB" id="9792188at2"/>
<dbReference type="RefSeq" id="WP_014956753.1">
    <property type="nucleotide sequence ID" value="NC_018645.1"/>
</dbReference>
<keyword evidence="8" id="KW-1185">Reference proteome</keyword>
<dbReference type="Proteomes" id="UP000007347">
    <property type="component" value="Chromosome"/>
</dbReference>
<evidence type="ECO:0000256" key="3">
    <source>
        <dbReference type="ARBA" id="ARBA00022692"/>
    </source>
</evidence>
<name>K0NED8_DESTT</name>
<dbReference type="Pfam" id="PF03739">
    <property type="entry name" value="LptF_LptG"/>
    <property type="match status" value="1"/>
</dbReference>
<evidence type="ECO:0000256" key="4">
    <source>
        <dbReference type="ARBA" id="ARBA00022989"/>
    </source>
</evidence>
<feature type="transmembrane region" description="Helical" evidence="6">
    <location>
        <begin position="317"/>
        <end position="336"/>
    </location>
</feature>
<keyword evidence="5 6" id="KW-0472">Membrane</keyword>
<dbReference type="EMBL" id="FO203503">
    <property type="protein sequence ID" value="CCK79406.1"/>
    <property type="molecule type" value="Genomic_DNA"/>
</dbReference>
<keyword evidence="3 6" id="KW-0812">Transmembrane</keyword>
<proteinExistence type="predicted"/>
<dbReference type="PANTHER" id="PTHR33529">
    <property type="entry name" value="SLR0882 PROTEIN-RELATED"/>
    <property type="match status" value="1"/>
</dbReference>
<dbReference type="GO" id="GO:0015920">
    <property type="term" value="P:lipopolysaccharide transport"/>
    <property type="evidence" value="ECO:0007669"/>
    <property type="project" value="TreeGrafter"/>
</dbReference>
<feature type="transmembrane region" description="Helical" evidence="6">
    <location>
        <begin position="342"/>
        <end position="364"/>
    </location>
</feature>
<feature type="transmembrane region" description="Helical" evidence="6">
    <location>
        <begin position="102"/>
        <end position="127"/>
    </location>
</feature>
<accession>K0NED8</accession>
<keyword evidence="2" id="KW-1003">Cell membrane</keyword>
<organism evidence="7 8">
    <name type="scientific">Desulfobacula toluolica (strain DSM 7467 / Tol2)</name>
    <dbReference type="NCBI Taxonomy" id="651182"/>
    <lineage>
        <taxon>Bacteria</taxon>
        <taxon>Pseudomonadati</taxon>
        <taxon>Thermodesulfobacteriota</taxon>
        <taxon>Desulfobacteria</taxon>
        <taxon>Desulfobacterales</taxon>
        <taxon>Desulfobacteraceae</taxon>
        <taxon>Desulfobacula</taxon>
    </lineage>
</organism>
<feature type="transmembrane region" description="Helical" evidence="6">
    <location>
        <begin position="12"/>
        <end position="32"/>
    </location>
</feature>
<evidence type="ECO:0000256" key="6">
    <source>
        <dbReference type="SAM" id="Phobius"/>
    </source>
</evidence>
<dbReference type="KEGG" id="dto:TOL2_C12430"/>
<evidence type="ECO:0000313" key="7">
    <source>
        <dbReference type="EMBL" id="CCK79406.1"/>
    </source>
</evidence>
<evidence type="ECO:0000313" key="8">
    <source>
        <dbReference type="Proteomes" id="UP000007347"/>
    </source>
</evidence>
<dbReference type="STRING" id="651182.TOL2_C12430"/>
<evidence type="ECO:0000256" key="2">
    <source>
        <dbReference type="ARBA" id="ARBA00022475"/>
    </source>
</evidence>
<keyword evidence="4 6" id="KW-1133">Transmembrane helix</keyword>
<dbReference type="GO" id="GO:0055085">
    <property type="term" value="P:transmembrane transport"/>
    <property type="evidence" value="ECO:0007669"/>
    <property type="project" value="InterPro"/>
</dbReference>
<sequence>MKNFNIINRYIFRELLSPFFISLFFLTFVFLMTRIPEITNMVVNYNADISSVGLMVVYTLPRFLEFTIPMSVMISILLTFMRMSGENEIVALKGAGVSLYKLLPPVLLFCLSGVLLSLWITVFGVSWGKLSLKTKMIEIAGSNMDIAIQERQFNSKIENILIYVSHVDMSTKIMKDVFIEDRRTKGIVSICVSPSGKLIRPENGQIYTIRLYDGVINQVDINEKTVSNIEFGSYDINIDLNSLNKVNNKISKDLDEISLVDLVGSIRSGIKDKALLTEALMELHEKFSIPFACLSLGFLAFPLGIQAASLRRSSGFGLGLFFFFLYYFLLAAGWSAGETGNYPPIICMWLPNFLIGGVGVYFFVRNAKEKPVQLPGFVRKAGLVLKQKFARKI</sequence>
<dbReference type="InterPro" id="IPR005495">
    <property type="entry name" value="LptG/LptF_permease"/>
</dbReference>
<protein>
    <submittedName>
        <fullName evidence="7">Permease YjgP/YjgQ family protein</fullName>
    </submittedName>
</protein>